<dbReference type="EMBL" id="JBHSQV010000179">
    <property type="protein sequence ID" value="MFC5988265.1"/>
    <property type="molecule type" value="Genomic_DNA"/>
</dbReference>
<protein>
    <submittedName>
        <fullName evidence="2">AgrD family cyclic lactone autoinducer peptide</fullName>
    </submittedName>
</protein>
<proteinExistence type="predicted"/>
<evidence type="ECO:0000313" key="2">
    <source>
        <dbReference type="EMBL" id="MFC5988265.1"/>
    </source>
</evidence>
<dbReference type="InterPro" id="IPR009229">
    <property type="entry name" value="AgrD"/>
</dbReference>
<dbReference type="RefSeq" id="WP_379895728.1">
    <property type="nucleotide sequence ID" value="NZ_CBCSCT010000015.1"/>
</dbReference>
<keyword evidence="3" id="KW-1185">Reference proteome</keyword>
<keyword evidence="1" id="KW-0812">Transmembrane</keyword>
<reference evidence="3" key="1">
    <citation type="journal article" date="2019" name="Int. J. Syst. Evol. Microbiol.">
        <title>The Global Catalogue of Microorganisms (GCM) 10K type strain sequencing project: providing services to taxonomists for standard genome sequencing and annotation.</title>
        <authorList>
            <consortium name="The Broad Institute Genomics Platform"/>
            <consortium name="The Broad Institute Genome Sequencing Center for Infectious Disease"/>
            <person name="Wu L."/>
            <person name="Ma J."/>
        </authorList>
    </citation>
    <scope>NUCLEOTIDE SEQUENCE [LARGE SCALE GENOMIC DNA]</scope>
    <source>
        <strain evidence="3">CCM 8749</strain>
    </source>
</reference>
<accession>A0ABW1IT39</accession>
<comment type="caution">
    <text evidence="2">The sequence shown here is derived from an EMBL/GenBank/DDBJ whole genome shotgun (WGS) entry which is preliminary data.</text>
</comment>
<organism evidence="2 3">
    <name type="scientific">Marinicrinis lubricantis</name>
    <dbReference type="NCBI Taxonomy" id="2086470"/>
    <lineage>
        <taxon>Bacteria</taxon>
        <taxon>Bacillati</taxon>
        <taxon>Bacillota</taxon>
        <taxon>Bacilli</taxon>
        <taxon>Bacillales</taxon>
        <taxon>Paenibacillaceae</taxon>
    </lineage>
</organism>
<evidence type="ECO:0000313" key="3">
    <source>
        <dbReference type="Proteomes" id="UP001596250"/>
    </source>
</evidence>
<feature type="transmembrane region" description="Helical" evidence="1">
    <location>
        <begin position="12"/>
        <end position="34"/>
    </location>
</feature>
<name>A0ABW1IT39_9BACL</name>
<sequence length="46" mass="4981">MRTLAKSAARSVVSMLTVIAAFFVSTQSLLLLHAPKPPAELLENKE</sequence>
<dbReference type="Proteomes" id="UP001596250">
    <property type="component" value="Unassembled WGS sequence"/>
</dbReference>
<keyword evidence="1" id="KW-1133">Transmembrane helix</keyword>
<gene>
    <name evidence="2" type="ORF">ACFPXP_17825</name>
</gene>
<evidence type="ECO:0000256" key="1">
    <source>
        <dbReference type="SAM" id="Phobius"/>
    </source>
</evidence>
<dbReference type="NCBIfam" id="TIGR04223">
    <property type="entry name" value="quorum_AgrD"/>
    <property type="match status" value="1"/>
</dbReference>
<keyword evidence="1" id="KW-0472">Membrane</keyword>